<evidence type="ECO:0000256" key="5">
    <source>
        <dbReference type="ARBA" id="ARBA00017322"/>
    </source>
</evidence>
<dbReference type="CDD" id="cd16917">
    <property type="entry name" value="HATPase_UhpB-NarQ-NarX-like"/>
    <property type="match status" value="1"/>
</dbReference>
<keyword evidence="15" id="KW-0411">Iron-sulfur</keyword>
<dbReference type="GO" id="GO:0016020">
    <property type="term" value="C:membrane"/>
    <property type="evidence" value="ECO:0007669"/>
    <property type="project" value="InterPro"/>
</dbReference>
<accession>A0A316AEX9</accession>
<proteinExistence type="predicted"/>
<dbReference type="Pfam" id="PF02518">
    <property type="entry name" value="HATPase_c"/>
    <property type="match status" value="1"/>
</dbReference>
<feature type="transmembrane region" description="Helical" evidence="18">
    <location>
        <begin position="257"/>
        <end position="276"/>
    </location>
</feature>
<feature type="transmembrane region" description="Helical" evidence="18">
    <location>
        <begin position="193"/>
        <end position="217"/>
    </location>
</feature>
<evidence type="ECO:0000256" key="8">
    <source>
        <dbReference type="ARBA" id="ARBA00022553"/>
    </source>
</evidence>
<evidence type="ECO:0000256" key="15">
    <source>
        <dbReference type="ARBA" id="ARBA00023014"/>
    </source>
</evidence>
<dbReference type="InterPro" id="IPR050482">
    <property type="entry name" value="Sensor_HK_TwoCompSys"/>
</dbReference>
<feature type="transmembrane region" description="Helical" evidence="18">
    <location>
        <begin position="288"/>
        <end position="311"/>
    </location>
</feature>
<feature type="transmembrane region" description="Helical" evidence="18">
    <location>
        <begin position="233"/>
        <end position="251"/>
    </location>
</feature>
<dbReference type="SUPFAM" id="SSF55874">
    <property type="entry name" value="ATPase domain of HSP90 chaperone/DNA topoisomerase II/histidine kinase"/>
    <property type="match status" value="1"/>
</dbReference>
<evidence type="ECO:0000256" key="11">
    <source>
        <dbReference type="ARBA" id="ARBA00022777"/>
    </source>
</evidence>
<dbReference type="Pfam" id="PF07730">
    <property type="entry name" value="HisKA_3"/>
    <property type="match status" value="1"/>
</dbReference>
<evidence type="ECO:0000256" key="6">
    <source>
        <dbReference type="ARBA" id="ARBA00022485"/>
    </source>
</evidence>
<dbReference type="AlphaFoldDB" id="A0A316AEX9"/>
<feature type="transmembrane region" description="Helical" evidence="18">
    <location>
        <begin position="44"/>
        <end position="63"/>
    </location>
</feature>
<reference evidence="20 21" key="1">
    <citation type="submission" date="2018-03" db="EMBL/GenBank/DDBJ databases">
        <title>Genomic Encyclopedia of Archaeal and Bacterial Type Strains, Phase II (KMG-II): from individual species to whole genera.</title>
        <authorList>
            <person name="Goeker M."/>
        </authorList>
    </citation>
    <scope>NUCLEOTIDE SEQUENCE [LARGE SCALE GENOMIC DNA]</scope>
    <source>
        <strain evidence="20 21">DSM 44889</strain>
    </source>
</reference>
<dbReference type="PRINTS" id="PR00344">
    <property type="entry name" value="BCTRLSENSOR"/>
</dbReference>
<evidence type="ECO:0000313" key="20">
    <source>
        <dbReference type="EMBL" id="PWJ56346.1"/>
    </source>
</evidence>
<evidence type="ECO:0000256" key="10">
    <source>
        <dbReference type="ARBA" id="ARBA00022741"/>
    </source>
</evidence>
<feature type="transmembrane region" description="Helical" evidence="18">
    <location>
        <begin position="151"/>
        <end position="173"/>
    </location>
</feature>
<dbReference type="EC" id="2.7.13.3" evidence="4"/>
<comment type="subcellular location">
    <subcellularLocation>
        <location evidence="3">Cytoplasm</location>
    </subcellularLocation>
</comment>
<dbReference type="EMBL" id="QGDQ01000001">
    <property type="protein sequence ID" value="PWJ56346.1"/>
    <property type="molecule type" value="Genomic_DNA"/>
</dbReference>
<evidence type="ECO:0000313" key="21">
    <source>
        <dbReference type="Proteomes" id="UP000245469"/>
    </source>
</evidence>
<keyword evidence="18" id="KW-0472">Membrane</keyword>
<dbReference type="GO" id="GO:0046983">
    <property type="term" value="F:protein dimerization activity"/>
    <property type="evidence" value="ECO:0007669"/>
    <property type="project" value="InterPro"/>
</dbReference>
<comment type="catalytic activity">
    <reaction evidence="1">
        <text>ATP + protein L-histidine = ADP + protein N-phospho-L-histidine.</text>
        <dbReference type="EC" id="2.7.13.3"/>
    </reaction>
</comment>
<sequence>MRAPVRPSGALVVAACAAALVISAVLDALSPTSSVPDAASTGWSTALTGLLLAVPGAVVQALGPRTTTRGRDRAHPVAVVLLLGGLLWAVDGVSASWLLHALTAGDGTGATAAFWSYNRLGAWLLLPLPLVLLLVHDGALPRGRVWRPAALVGLASTALLPVVVLGVPSSVVGQPPVPGVDLDPVPVPLPEPVWEAVWVLARALVPVSLLVPFALLVARSRGPAGPARDRSRWMLWSALVALLTMLTVWALPDGFTSAALTVSCAVVAASCAVALVRPDLVDVDRLLGGTLVWALVAGSVLVVDVVLVAAASALLGGALPEREAALVAVLLVTAVYGPLRERVWSAVRRLVLGDRDDPWHALSSLAQALERSGSAREQLLVVAESVAHAFRVDDVVVEVDRADGGSLVAVHGRHLEPDARRELPLVYRGEPLGRLLLPAGPGCGTGRSRLSRRDERLLGDLVRQAALAARAEALAEDLQASRARILAVREEDRRRVRRDLHDGLGPVLGAAVMAVDTVRNLAPDLPEPAQRMLGRVRDDVQEALAEVRRLVHELRPPALDDLGLVGALRQHADRLGVAGLDVSVRAAADLEAASLPAAVEVAAYRIAGEAVTNAARHARATRCSVHLGRRGSALEVVVDDDGRGIDPAAPAGVGLASLKERARELGGSCTVTCPPGGGTRVEALLPLTAIEPAVPQQVARA</sequence>
<feature type="domain" description="Histidine kinase/HSP90-like ATPase" evidence="19">
    <location>
        <begin position="598"/>
        <end position="689"/>
    </location>
</feature>
<dbReference type="PANTHER" id="PTHR24421">
    <property type="entry name" value="NITRATE/NITRITE SENSOR PROTEIN NARX-RELATED"/>
    <property type="match status" value="1"/>
</dbReference>
<keyword evidence="11 20" id="KW-0418">Kinase</keyword>
<keyword evidence="9" id="KW-0808">Transferase</keyword>
<dbReference type="GO" id="GO:0005524">
    <property type="term" value="F:ATP binding"/>
    <property type="evidence" value="ECO:0007669"/>
    <property type="project" value="UniProtKB-KW"/>
</dbReference>
<keyword evidence="18" id="KW-1133">Transmembrane helix</keyword>
<organism evidence="20 21">
    <name type="scientific">Quadrisphaera granulorum</name>
    <dbReference type="NCBI Taxonomy" id="317664"/>
    <lineage>
        <taxon>Bacteria</taxon>
        <taxon>Bacillati</taxon>
        <taxon>Actinomycetota</taxon>
        <taxon>Actinomycetes</taxon>
        <taxon>Kineosporiales</taxon>
        <taxon>Kineosporiaceae</taxon>
        <taxon>Quadrisphaera</taxon>
    </lineage>
</organism>
<dbReference type="SMART" id="SM00387">
    <property type="entry name" value="HATPase_c"/>
    <property type="match status" value="1"/>
</dbReference>
<dbReference type="GO" id="GO:0051539">
    <property type="term" value="F:4 iron, 4 sulfur cluster binding"/>
    <property type="evidence" value="ECO:0007669"/>
    <property type="project" value="UniProtKB-KW"/>
</dbReference>
<keyword evidence="13" id="KW-0408">Iron</keyword>
<evidence type="ECO:0000256" key="7">
    <source>
        <dbReference type="ARBA" id="ARBA00022490"/>
    </source>
</evidence>
<comment type="cofactor">
    <cofactor evidence="2">
        <name>[4Fe-4S] cluster</name>
        <dbReference type="ChEBI" id="CHEBI:49883"/>
    </cofactor>
</comment>
<keyword evidence="21" id="KW-1185">Reference proteome</keyword>
<feature type="transmembrane region" description="Helical" evidence="18">
    <location>
        <begin position="75"/>
        <end position="100"/>
    </location>
</feature>
<dbReference type="Proteomes" id="UP000245469">
    <property type="component" value="Unassembled WGS sequence"/>
</dbReference>
<keyword evidence="6" id="KW-0004">4Fe-4S</keyword>
<keyword evidence="8" id="KW-0597">Phosphoprotein</keyword>
<name>A0A316AEX9_9ACTN</name>
<evidence type="ECO:0000256" key="12">
    <source>
        <dbReference type="ARBA" id="ARBA00022840"/>
    </source>
</evidence>
<dbReference type="InterPro" id="IPR011712">
    <property type="entry name" value="Sig_transdc_His_kin_sub3_dim/P"/>
</dbReference>
<evidence type="ECO:0000256" key="9">
    <source>
        <dbReference type="ARBA" id="ARBA00022679"/>
    </source>
</evidence>
<evidence type="ECO:0000256" key="3">
    <source>
        <dbReference type="ARBA" id="ARBA00004496"/>
    </source>
</evidence>
<evidence type="ECO:0000256" key="14">
    <source>
        <dbReference type="ARBA" id="ARBA00023012"/>
    </source>
</evidence>
<gene>
    <name evidence="20" type="ORF">BXY45_101322</name>
</gene>
<feature type="transmembrane region" description="Helical" evidence="18">
    <location>
        <begin position="120"/>
        <end position="139"/>
    </location>
</feature>
<dbReference type="InterPro" id="IPR036890">
    <property type="entry name" value="HATPase_C_sf"/>
</dbReference>
<dbReference type="Gene3D" id="1.20.5.1930">
    <property type="match status" value="1"/>
</dbReference>
<dbReference type="OrthoDB" id="227596at2"/>
<dbReference type="Gene3D" id="3.30.565.10">
    <property type="entry name" value="Histidine kinase-like ATPase, C-terminal domain"/>
    <property type="match status" value="1"/>
</dbReference>
<evidence type="ECO:0000256" key="1">
    <source>
        <dbReference type="ARBA" id="ARBA00000085"/>
    </source>
</evidence>
<comment type="caution">
    <text evidence="20">The sequence shown here is derived from an EMBL/GenBank/DDBJ whole genome shotgun (WGS) entry which is preliminary data.</text>
</comment>
<dbReference type="RefSeq" id="WP_109772514.1">
    <property type="nucleotide sequence ID" value="NZ_QGDQ01000001.1"/>
</dbReference>
<dbReference type="InterPro" id="IPR003594">
    <property type="entry name" value="HATPase_dom"/>
</dbReference>
<keyword evidence="14" id="KW-0902">Two-component regulatory system</keyword>
<evidence type="ECO:0000256" key="16">
    <source>
        <dbReference type="ARBA" id="ARBA00024827"/>
    </source>
</evidence>
<keyword evidence="10" id="KW-0547">Nucleotide-binding</keyword>
<evidence type="ECO:0000256" key="17">
    <source>
        <dbReference type="ARBA" id="ARBA00030800"/>
    </source>
</evidence>
<keyword evidence="15" id="KW-0479">Metal-binding</keyword>
<keyword evidence="12" id="KW-0067">ATP-binding</keyword>
<dbReference type="InterPro" id="IPR004358">
    <property type="entry name" value="Sig_transdc_His_kin-like_C"/>
</dbReference>
<dbReference type="GO" id="GO:0005737">
    <property type="term" value="C:cytoplasm"/>
    <property type="evidence" value="ECO:0007669"/>
    <property type="project" value="UniProtKB-SubCell"/>
</dbReference>
<dbReference type="PANTHER" id="PTHR24421:SF10">
    <property type="entry name" value="NITRATE_NITRITE SENSOR PROTEIN NARQ"/>
    <property type="match status" value="1"/>
</dbReference>
<keyword evidence="18" id="KW-0812">Transmembrane</keyword>
<evidence type="ECO:0000256" key="13">
    <source>
        <dbReference type="ARBA" id="ARBA00023004"/>
    </source>
</evidence>
<keyword evidence="7" id="KW-0963">Cytoplasm</keyword>
<evidence type="ECO:0000259" key="19">
    <source>
        <dbReference type="SMART" id="SM00387"/>
    </source>
</evidence>
<protein>
    <recommendedName>
        <fullName evidence="5">Oxygen sensor histidine kinase NreB</fullName>
        <ecNumber evidence="4">2.7.13.3</ecNumber>
    </recommendedName>
    <alternativeName>
        <fullName evidence="17">Nitrogen regulation protein B</fullName>
    </alternativeName>
</protein>
<evidence type="ECO:0000256" key="18">
    <source>
        <dbReference type="SAM" id="Phobius"/>
    </source>
</evidence>
<evidence type="ECO:0000256" key="2">
    <source>
        <dbReference type="ARBA" id="ARBA00001966"/>
    </source>
</evidence>
<dbReference type="GO" id="GO:0000155">
    <property type="term" value="F:phosphorelay sensor kinase activity"/>
    <property type="evidence" value="ECO:0007669"/>
    <property type="project" value="InterPro"/>
</dbReference>
<comment type="function">
    <text evidence="16">Member of the two-component regulatory system NreB/NreC involved in the control of dissimilatory nitrate/nitrite reduction in response to oxygen. NreB functions as a direct oxygen sensor histidine kinase which is autophosphorylated, in the absence of oxygen, probably at the conserved histidine residue, and transfers its phosphate group probably to a conserved aspartate residue of NreC. NreB/NreC activates the expression of the nitrate (narGHJI) and nitrite (nir) reductase operons, as well as the putative nitrate transporter gene narT.</text>
</comment>
<evidence type="ECO:0000256" key="4">
    <source>
        <dbReference type="ARBA" id="ARBA00012438"/>
    </source>
</evidence>